<dbReference type="EMBL" id="JBHSIS010000022">
    <property type="protein sequence ID" value="MFC4858590.1"/>
    <property type="molecule type" value="Genomic_DNA"/>
</dbReference>
<organism evidence="2 3">
    <name type="scientific">Actinophytocola glycyrrhizae</name>
    <dbReference type="NCBI Taxonomy" id="2044873"/>
    <lineage>
        <taxon>Bacteria</taxon>
        <taxon>Bacillati</taxon>
        <taxon>Actinomycetota</taxon>
        <taxon>Actinomycetes</taxon>
        <taxon>Pseudonocardiales</taxon>
        <taxon>Pseudonocardiaceae</taxon>
    </lineage>
</organism>
<dbReference type="Proteomes" id="UP001595859">
    <property type="component" value="Unassembled WGS sequence"/>
</dbReference>
<gene>
    <name evidence="2" type="ORF">ACFPCV_34265</name>
</gene>
<accession>A0ABV9SA13</accession>
<evidence type="ECO:0000256" key="1">
    <source>
        <dbReference type="SAM" id="SignalP"/>
    </source>
</evidence>
<evidence type="ECO:0000313" key="3">
    <source>
        <dbReference type="Proteomes" id="UP001595859"/>
    </source>
</evidence>
<name>A0ABV9SA13_9PSEU</name>
<protein>
    <submittedName>
        <fullName evidence="2">Uncharacterized protein</fullName>
    </submittedName>
</protein>
<reference evidence="3" key="1">
    <citation type="journal article" date="2019" name="Int. J. Syst. Evol. Microbiol.">
        <title>The Global Catalogue of Microorganisms (GCM) 10K type strain sequencing project: providing services to taxonomists for standard genome sequencing and annotation.</title>
        <authorList>
            <consortium name="The Broad Institute Genomics Platform"/>
            <consortium name="The Broad Institute Genome Sequencing Center for Infectious Disease"/>
            <person name="Wu L."/>
            <person name="Ma J."/>
        </authorList>
    </citation>
    <scope>NUCLEOTIDE SEQUENCE [LARGE SCALE GENOMIC DNA]</scope>
    <source>
        <strain evidence="3">ZS-22-S1</strain>
    </source>
</reference>
<keyword evidence="3" id="KW-1185">Reference proteome</keyword>
<feature type="signal peptide" evidence="1">
    <location>
        <begin position="1"/>
        <end position="23"/>
    </location>
</feature>
<comment type="caution">
    <text evidence="2">The sequence shown here is derived from an EMBL/GenBank/DDBJ whole genome shotgun (WGS) entry which is preliminary data.</text>
</comment>
<dbReference type="RefSeq" id="WP_378061118.1">
    <property type="nucleotide sequence ID" value="NZ_JBHSIS010000022.1"/>
</dbReference>
<keyword evidence="1" id="KW-0732">Signal</keyword>
<sequence length="53" mass="5609">MKPKKVLLLAAAAVLIYTLIAHPSQLGDGVQAIFGWIGDGLEAIITFLKSTVD</sequence>
<feature type="chain" id="PRO_5046163714" evidence="1">
    <location>
        <begin position="24"/>
        <end position="53"/>
    </location>
</feature>
<proteinExistence type="predicted"/>
<evidence type="ECO:0000313" key="2">
    <source>
        <dbReference type="EMBL" id="MFC4858590.1"/>
    </source>
</evidence>